<sequence length="90" mass="10858">MKKKMCLSYLAFQDLSRLKICRFSKNFKKLQNINLLILKGHLLIRQKMKLQFGKNCQVFQMTYLVNILLLQKRINKYLKQINQLQINRIA</sequence>
<protein>
    <submittedName>
        <fullName evidence="1">Uncharacterized protein</fullName>
    </submittedName>
</protein>
<proteinExistence type="predicted"/>
<reference evidence="1 2" key="1">
    <citation type="submission" date="2011-07" db="EMBL/GenBank/DDBJ databases">
        <authorList>
            <person name="Coyne R."/>
            <person name="Brami D."/>
            <person name="Johnson J."/>
            <person name="Hostetler J."/>
            <person name="Hannick L."/>
            <person name="Clark T."/>
            <person name="Cassidy-Hanley D."/>
            <person name="Inman J."/>
        </authorList>
    </citation>
    <scope>NUCLEOTIDE SEQUENCE [LARGE SCALE GENOMIC DNA]</scope>
    <source>
        <strain evidence="1 2">G5</strain>
    </source>
</reference>
<name>G0R273_ICHMU</name>
<evidence type="ECO:0000313" key="2">
    <source>
        <dbReference type="Proteomes" id="UP000008983"/>
    </source>
</evidence>
<dbReference type="GeneID" id="14904510"/>
<dbReference type="RefSeq" id="XP_004029664.1">
    <property type="nucleotide sequence ID" value="XM_004029616.1"/>
</dbReference>
<keyword evidence="2" id="KW-1185">Reference proteome</keyword>
<accession>G0R273</accession>
<evidence type="ECO:0000313" key="1">
    <source>
        <dbReference type="EMBL" id="EGR28428.1"/>
    </source>
</evidence>
<organism evidence="1 2">
    <name type="scientific">Ichthyophthirius multifiliis</name>
    <name type="common">White spot disease agent</name>
    <name type="synonym">Ich</name>
    <dbReference type="NCBI Taxonomy" id="5932"/>
    <lineage>
        <taxon>Eukaryota</taxon>
        <taxon>Sar</taxon>
        <taxon>Alveolata</taxon>
        <taxon>Ciliophora</taxon>
        <taxon>Intramacronucleata</taxon>
        <taxon>Oligohymenophorea</taxon>
        <taxon>Hymenostomatida</taxon>
        <taxon>Ophryoglenina</taxon>
        <taxon>Ichthyophthirius</taxon>
    </lineage>
</organism>
<gene>
    <name evidence="1" type="ORF">IMG5_175660</name>
</gene>
<dbReference type="EMBL" id="GL984245">
    <property type="protein sequence ID" value="EGR28428.1"/>
    <property type="molecule type" value="Genomic_DNA"/>
</dbReference>
<dbReference type="Proteomes" id="UP000008983">
    <property type="component" value="Unassembled WGS sequence"/>
</dbReference>
<dbReference type="AlphaFoldDB" id="G0R273"/>
<dbReference type="InParanoid" id="G0R273"/>